<evidence type="ECO:0000313" key="2">
    <source>
        <dbReference type="Proteomes" id="UP000325577"/>
    </source>
</evidence>
<proteinExistence type="predicted"/>
<accession>A0A5J5A359</accession>
<reference evidence="1 2" key="1">
    <citation type="submission" date="2019-09" db="EMBL/GenBank/DDBJ databases">
        <title>A chromosome-level genome assembly of the Chinese tupelo Nyssa sinensis.</title>
        <authorList>
            <person name="Yang X."/>
            <person name="Kang M."/>
            <person name="Yang Y."/>
            <person name="Xiong H."/>
            <person name="Wang M."/>
            <person name="Zhang Z."/>
            <person name="Wang Z."/>
            <person name="Wu H."/>
            <person name="Ma T."/>
            <person name="Liu J."/>
            <person name="Xi Z."/>
        </authorList>
    </citation>
    <scope>NUCLEOTIDE SEQUENCE [LARGE SCALE GENOMIC DNA]</scope>
    <source>
        <strain evidence="1">J267</strain>
        <tissue evidence="1">Leaf</tissue>
    </source>
</reference>
<keyword evidence="2" id="KW-1185">Reference proteome</keyword>
<organism evidence="1 2">
    <name type="scientific">Nyssa sinensis</name>
    <dbReference type="NCBI Taxonomy" id="561372"/>
    <lineage>
        <taxon>Eukaryota</taxon>
        <taxon>Viridiplantae</taxon>
        <taxon>Streptophyta</taxon>
        <taxon>Embryophyta</taxon>
        <taxon>Tracheophyta</taxon>
        <taxon>Spermatophyta</taxon>
        <taxon>Magnoliopsida</taxon>
        <taxon>eudicotyledons</taxon>
        <taxon>Gunneridae</taxon>
        <taxon>Pentapetalae</taxon>
        <taxon>asterids</taxon>
        <taxon>Cornales</taxon>
        <taxon>Nyssaceae</taxon>
        <taxon>Nyssa</taxon>
    </lineage>
</organism>
<evidence type="ECO:0000313" key="1">
    <source>
        <dbReference type="EMBL" id="KAA8524644.1"/>
    </source>
</evidence>
<dbReference type="AlphaFoldDB" id="A0A5J5A359"/>
<dbReference type="Proteomes" id="UP000325577">
    <property type="component" value="Linkage Group LG4"/>
</dbReference>
<sequence length="76" mass="8917">MFLVSHRAGRSSRSKTILELFWIVVDEVVLVAEYIVLSRVWWYGCSAALTGPCRIQNLRLPYYQNWWGLIERPISC</sequence>
<dbReference type="EMBL" id="CM018047">
    <property type="protein sequence ID" value="KAA8524644.1"/>
    <property type="molecule type" value="Genomic_DNA"/>
</dbReference>
<protein>
    <submittedName>
        <fullName evidence="1">Uncharacterized protein</fullName>
    </submittedName>
</protein>
<name>A0A5J5A359_9ASTE</name>
<gene>
    <name evidence="1" type="ORF">F0562_011067</name>
</gene>